<dbReference type="Proteomes" id="UP000321685">
    <property type="component" value="Unassembled WGS sequence"/>
</dbReference>
<proteinExistence type="predicted"/>
<dbReference type="AlphaFoldDB" id="A0A511DLT4"/>
<accession>A0A511DLT4</accession>
<evidence type="ECO:0000256" key="2">
    <source>
        <dbReference type="ARBA" id="ARBA00023315"/>
    </source>
</evidence>
<dbReference type="PROSITE" id="PS51186">
    <property type="entry name" value="GNAT"/>
    <property type="match status" value="1"/>
</dbReference>
<dbReference type="InterPro" id="IPR016181">
    <property type="entry name" value="Acyl_CoA_acyltransferase"/>
</dbReference>
<dbReference type="InterPro" id="IPR050832">
    <property type="entry name" value="Bact_Acetyltransf"/>
</dbReference>
<dbReference type="Gene3D" id="3.40.630.30">
    <property type="match status" value="1"/>
</dbReference>
<protein>
    <recommendedName>
        <fullName evidence="3">N-acetyltransferase domain-containing protein</fullName>
    </recommendedName>
</protein>
<sequence>MGRDRRIVTDMTTVAGVQLTRVDDEADLREWFDVGAASVTHDRPGDPARSWAGLVSELTRPWPGRDVERWLARRDGEAVAALRLALPNRDNLSSALVECEVAPARRRRGLGRALLAHAADRARAHDRTRLIVEVRAGGPGDVLMRALGARPALRDQRRRLPLPPADPDALAALEAAAVAASVGYTLVGWTGATPDEHVDDIARLTAQMSTDAPFDDLHWEPETYDADRIREADAAFVSHGMVPLVTAVRVGADGPLVAYSTLFHRAETPWHAGQGDTLVESAHRGHRLGMRVKLANLTRLREYAPQVTAVDTWNADSNPWMVSINEAMGFRPYDAWTEWELDLV</sequence>
<organism evidence="4 5">
    <name type="scientific">Pseudonocardia sulfidoxydans NBRC 16205</name>
    <dbReference type="NCBI Taxonomy" id="1223511"/>
    <lineage>
        <taxon>Bacteria</taxon>
        <taxon>Bacillati</taxon>
        <taxon>Actinomycetota</taxon>
        <taxon>Actinomycetes</taxon>
        <taxon>Pseudonocardiales</taxon>
        <taxon>Pseudonocardiaceae</taxon>
        <taxon>Pseudonocardia</taxon>
    </lineage>
</organism>
<keyword evidence="5" id="KW-1185">Reference proteome</keyword>
<feature type="domain" description="N-acetyltransferase" evidence="3">
    <location>
        <begin position="18"/>
        <end position="205"/>
    </location>
</feature>
<comment type="caution">
    <text evidence="4">The sequence shown here is derived from an EMBL/GenBank/DDBJ whole genome shotgun (WGS) entry which is preliminary data.</text>
</comment>
<evidence type="ECO:0000313" key="4">
    <source>
        <dbReference type="EMBL" id="GEL25770.1"/>
    </source>
</evidence>
<dbReference type="GO" id="GO:0016747">
    <property type="term" value="F:acyltransferase activity, transferring groups other than amino-acyl groups"/>
    <property type="evidence" value="ECO:0007669"/>
    <property type="project" value="InterPro"/>
</dbReference>
<dbReference type="EMBL" id="BJVJ01000063">
    <property type="protein sequence ID" value="GEL25770.1"/>
    <property type="molecule type" value="Genomic_DNA"/>
</dbReference>
<keyword evidence="1" id="KW-0808">Transferase</keyword>
<keyword evidence="2" id="KW-0012">Acyltransferase</keyword>
<dbReference type="SUPFAM" id="SSF55729">
    <property type="entry name" value="Acyl-CoA N-acyltransferases (Nat)"/>
    <property type="match status" value="2"/>
</dbReference>
<dbReference type="Pfam" id="PF00583">
    <property type="entry name" value="Acetyltransf_1"/>
    <property type="match status" value="1"/>
</dbReference>
<evidence type="ECO:0000259" key="3">
    <source>
        <dbReference type="PROSITE" id="PS51186"/>
    </source>
</evidence>
<reference evidence="4 5" key="1">
    <citation type="submission" date="2019-07" db="EMBL/GenBank/DDBJ databases">
        <title>Whole genome shotgun sequence of Pseudonocardia sulfidoxydans NBRC 16205.</title>
        <authorList>
            <person name="Hosoyama A."/>
            <person name="Uohara A."/>
            <person name="Ohji S."/>
            <person name="Ichikawa N."/>
        </authorList>
    </citation>
    <scope>NUCLEOTIDE SEQUENCE [LARGE SCALE GENOMIC DNA]</scope>
    <source>
        <strain evidence="4 5">NBRC 16205</strain>
    </source>
</reference>
<evidence type="ECO:0000313" key="5">
    <source>
        <dbReference type="Proteomes" id="UP000321685"/>
    </source>
</evidence>
<evidence type="ECO:0000256" key="1">
    <source>
        <dbReference type="ARBA" id="ARBA00022679"/>
    </source>
</evidence>
<name>A0A511DLT4_9PSEU</name>
<dbReference type="PANTHER" id="PTHR43877">
    <property type="entry name" value="AMINOALKYLPHOSPHONATE N-ACETYLTRANSFERASE-RELATED-RELATED"/>
    <property type="match status" value="1"/>
</dbReference>
<gene>
    <name evidence="4" type="ORF">PSU4_47240</name>
</gene>
<dbReference type="InterPro" id="IPR000182">
    <property type="entry name" value="GNAT_dom"/>
</dbReference>